<dbReference type="InterPro" id="IPR001054">
    <property type="entry name" value="A/G_cyclase"/>
</dbReference>
<dbReference type="PROSITE" id="PS50885">
    <property type="entry name" value="HAMP"/>
    <property type="match status" value="1"/>
</dbReference>
<evidence type="ECO:0000256" key="1">
    <source>
        <dbReference type="SAM" id="Phobius"/>
    </source>
</evidence>
<dbReference type="InterPro" id="IPR029787">
    <property type="entry name" value="Nucleotide_cyclase"/>
</dbReference>
<sequence>MTRHIMGTQYKTYPSWISQFAWMVVAINVGGNLVGFFLVQLLIAYAQPFEHWQGFAGPSLKANLAILAILVPSAMYFLIVLARPVDSALRKMQAQETVAWRSLQLARRRVINMPFYAAAMNLAAWIVPALLFPFLFKLHTVKSPWTVAIYVIYGFSNAAMITLLVFVLLEHACRKTVIPVLFPEGRLRDQKGTLWLSIRKKLMIMYVAICLIPMFQVALMISSRAGWTFDGAEACEALRSLGTFSWILFAFSAIYGLWLAVLFSRNLSQPAEEIMAVTQRVKEGDYDARVHVVSNDEIGVLGDRVNEMAIGLKEREEIREVFNLVTSPEIGREILSMKPFEEGEVRRVTLLFADLRGFTSLAERLPPRDVLKAINSYFSAMTEAIVRHNGVVLQYVGDEIEAVFGAPLDNALHADKAVDAALAMRAALETLNEQREAEGDEPLRHGIGIHTGSALAGIVGSQYKISYALVGDTVNIASRIQDLTKEMAADILLSGETYRALTIARRVSTPVEVAVKGKVNTLDVYRLW</sequence>
<keyword evidence="1" id="KW-0472">Membrane</keyword>
<evidence type="ECO:0000259" key="2">
    <source>
        <dbReference type="PROSITE" id="PS50125"/>
    </source>
</evidence>
<dbReference type="SMART" id="SM00044">
    <property type="entry name" value="CYCc"/>
    <property type="match status" value="1"/>
</dbReference>
<dbReference type="AlphaFoldDB" id="A0A7C4AQ77"/>
<dbReference type="PANTHER" id="PTHR43081">
    <property type="entry name" value="ADENYLATE CYCLASE, TERMINAL-DIFFERENTIATION SPECIFIC-RELATED"/>
    <property type="match status" value="1"/>
</dbReference>
<dbReference type="GO" id="GO:0035556">
    <property type="term" value="P:intracellular signal transduction"/>
    <property type="evidence" value="ECO:0007669"/>
    <property type="project" value="InterPro"/>
</dbReference>
<dbReference type="InterPro" id="IPR003660">
    <property type="entry name" value="HAMP_dom"/>
</dbReference>
<evidence type="ECO:0000259" key="3">
    <source>
        <dbReference type="PROSITE" id="PS50885"/>
    </source>
</evidence>
<feature type="transmembrane region" description="Helical" evidence="1">
    <location>
        <begin position="20"/>
        <end position="44"/>
    </location>
</feature>
<gene>
    <name evidence="4" type="ORF">ENV54_00120</name>
</gene>
<protein>
    <submittedName>
        <fullName evidence="4">Adenylate/guanylate cyclase domain-containing protein</fullName>
    </submittedName>
</protein>
<dbReference type="Pfam" id="PF00672">
    <property type="entry name" value="HAMP"/>
    <property type="match status" value="1"/>
</dbReference>
<keyword evidence="1" id="KW-0812">Transmembrane</keyword>
<dbReference type="CDD" id="cd06225">
    <property type="entry name" value="HAMP"/>
    <property type="match status" value="1"/>
</dbReference>
<dbReference type="SUPFAM" id="SSF55073">
    <property type="entry name" value="Nucleotide cyclase"/>
    <property type="match status" value="1"/>
</dbReference>
<dbReference type="PANTHER" id="PTHR43081:SF1">
    <property type="entry name" value="ADENYLATE CYCLASE, TERMINAL-DIFFERENTIATION SPECIFIC"/>
    <property type="match status" value="1"/>
</dbReference>
<dbReference type="InterPro" id="IPR050697">
    <property type="entry name" value="Adenylyl/Guanylyl_Cyclase_3/4"/>
</dbReference>
<dbReference type="GO" id="GO:0016020">
    <property type="term" value="C:membrane"/>
    <property type="evidence" value="ECO:0007669"/>
    <property type="project" value="InterPro"/>
</dbReference>
<feature type="transmembrane region" description="Helical" evidence="1">
    <location>
        <begin position="243"/>
        <end position="263"/>
    </location>
</feature>
<feature type="transmembrane region" description="Helical" evidence="1">
    <location>
        <begin position="203"/>
        <end position="223"/>
    </location>
</feature>
<dbReference type="EMBL" id="DTGT01000004">
    <property type="protein sequence ID" value="HGH59682.1"/>
    <property type="molecule type" value="Genomic_DNA"/>
</dbReference>
<dbReference type="Pfam" id="PF00211">
    <property type="entry name" value="Guanylate_cyc"/>
    <property type="match status" value="1"/>
</dbReference>
<dbReference type="SMART" id="SM00304">
    <property type="entry name" value="HAMP"/>
    <property type="match status" value="1"/>
</dbReference>
<dbReference type="Gene3D" id="3.30.70.1230">
    <property type="entry name" value="Nucleotide cyclase"/>
    <property type="match status" value="1"/>
</dbReference>
<accession>A0A7C4AQ77</accession>
<dbReference type="CDD" id="cd07302">
    <property type="entry name" value="CHD"/>
    <property type="match status" value="1"/>
</dbReference>
<feature type="transmembrane region" description="Helical" evidence="1">
    <location>
        <begin position="64"/>
        <end position="82"/>
    </location>
</feature>
<dbReference type="PROSITE" id="PS50125">
    <property type="entry name" value="GUANYLATE_CYCLASE_2"/>
    <property type="match status" value="1"/>
</dbReference>
<dbReference type="SUPFAM" id="SSF158472">
    <property type="entry name" value="HAMP domain-like"/>
    <property type="match status" value="1"/>
</dbReference>
<feature type="domain" description="HAMP" evidence="3">
    <location>
        <begin position="265"/>
        <end position="317"/>
    </location>
</feature>
<feature type="transmembrane region" description="Helical" evidence="1">
    <location>
        <begin position="148"/>
        <end position="169"/>
    </location>
</feature>
<keyword evidence="1" id="KW-1133">Transmembrane helix</keyword>
<comment type="caution">
    <text evidence="4">The sequence shown here is derived from an EMBL/GenBank/DDBJ whole genome shotgun (WGS) entry which is preliminary data.</text>
</comment>
<dbReference type="Gene3D" id="6.10.340.10">
    <property type="match status" value="1"/>
</dbReference>
<dbReference type="GO" id="GO:0004016">
    <property type="term" value="F:adenylate cyclase activity"/>
    <property type="evidence" value="ECO:0007669"/>
    <property type="project" value="UniProtKB-ARBA"/>
</dbReference>
<proteinExistence type="predicted"/>
<organism evidence="4">
    <name type="scientific">Desulfomonile tiedjei</name>
    <dbReference type="NCBI Taxonomy" id="2358"/>
    <lineage>
        <taxon>Bacteria</taxon>
        <taxon>Pseudomonadati</taxon>
        <taxon>Thermodesulfobacteriota</taxon>
        <taxon>Desulfomonilia</taxon>
        <taxon>Desulfomonilales</taxon>
        <taxon>Desulfomonilaceae</taxon>
        <taxon>Desulfomonile</taxon>
    </lineage>
</organism>
<name>A0A7C4AQ77_9BACT</name>
<evidence type="ECO:0000313" key="4">
    <source>
        <dbReference type="EMBL" id="HGH59682.1"/>
    </source>
</evidence>
<feature type="domain" description="Guanylate cyclase" evidence="2">
    <location>
        <begin position="349"/>
        <end position="481"/>
    </location>
</feature>
<feature type="transmembrane region" description="Helical" evidence="1">
    <location>
        <begin position="115"/>
        <end position="136"/>
    </location>
</feature>
<dbReference type="GO" id="GO:0009190">
    <property type="term" value="P:cyclic nucleotide biosynthetic process"/>
    <property type="evidence" value="ECO:0007669"/>
    <property type="project" value="InterPro"/>
</dbReference>
<reference evidence="4" key="1">
    <citation type="journal article" date="2020" name="mSystems">
        <title>Genome- and Community-Level Interaction Insights into Carbon Utilization and Element Cycling Functions of Hydrothermarchaeota in Hydrothermal Sediment.</title>
        <authorList>
            <person name="Zhou Z."/>
            <person name="Liu Y."/>
            <person name="Xu W."/>
            <person name="Pan J."/>
            <person name="Luo Z.H."/>
            <person name="Li M."/>
        </authorList>
    </citation>
    <scope>NUCLEOTIDE SEQUENCE [LARGE SCALE GENOMIC DNA]</scope>
    <source>
        <strain evidence="4">SpSt-769</strain>
    </source>
</reference>